<evidence type="ECO:0000256" key="1">
    <source>
        <dbReference type="SAM" id="MobiDB-lite"/>
    </source>
</evidence>
<proteinExistence type="predicted"/>
<sequence>MLAAAQGEQGESTTELAAEPPLPSESSSSLPSSLASQLSALAIHKACTPCPCKAKAHHQACNAAASLFTGTRYNTSVTLYYAATNGTIPSTTHAPTHVPFFIPWRYRNRASGKVSWKVFHLCAAAIDGAEAEVVVVDPAADAGLRAALEAARGGSVGLAGPELVEFLLAVVHETLGRYGLEGGPTTHTAERMLHEAMLKQGHNFIPLCTVPIGLCRHKALLFKLLSDVVGLNCALVTGHSTAGRHQWNLITLPGVPSISGGVKREATSFIIDPTSPFFTWTRQGSGRTKAYRVSSDVSFGHGGLTLKIRGDV</sequence>
<organism evidence="3 4">
    <name type="scientific">Geranomyces variabilis</name>
    <dbReference type="NCBI Taxonomy" id="109894"/>
    <lineage>
        <taxon>Eukaryota</taxon>
        <taxon>Fungi</taxon>
        <taxon>Fungi incertae sedis</taxon>
        <taxon>Chytridiomycota</taxon>
        <taxon>Chytridiomycota incertae sedis</taxon>
        <taxon>Chytridiomycetes</taxon>
        <taxon>Spizellomycetales</taxon>
        <taxon>Powellomycetaceae</taxon>
        <taxon>Geranomyces</taxon>
    </lineage>
</organism>
<evidence type="ECO:0000313" key="4">
    <source>
        <dbReference type="Proteomes" id="UP001212152"/>
    </source>
</evidence>
<feature type="domain" description="EDR1/CTR1/ARMC3-like peptidase-like" evidence="2">
    <location>
        <begin position="121"/>
        <end position="246"/>
    </location>
</feature>
<dbReference type="InterPro" id="IPR055164">
    <property type="entry name" value="EDR1/CTR1/ARMC3-like_pept-like"/>
</dbReference>
<comment type="caution">
    <text evidence="3">The sequence shown here is derived from an EMBL/GenBank/DDBJ whole genome shotgun (WGS) entry which is preliminary data.</text>
</comment>
<dbReference type="AlphaFoldDB" id="A0AAD5TQN4"/>
<keyword evidence="4" id="KW-1185">Reference proteome</keyword>
<name>A0AAD5TQN4_9FUNG</name>
<feature type="compositionally biased region" description="Low complexity" evidence="1">
    <location>
        <begin position="15"/>
        <end position="31"/>
    </location>
</feature>
<feature type="region of interest" description="Disordered" evidence="1">
    <location>
        <begin position="1"/>
        <end position="31"/>
    </location>
</feature>
<dbReference type="Proteomes" id="UP001212152">
    <property type="component" value="Unassembled WGS sequence"/>
</dbReference>
<dbReference type="EMBL" id="JADGJQ010000003">
    <property type="protein sequence ID" value="KAJ3184501.1"/>
    <property type="molecule type" value="Genomic_DNA"/>
</dbReference>
<evidence type="ECO:0000259" key="2">
    <source>
        <dbReference type="Pfam" id="PF14381"/>
    </source>
</evidence>
<protein>
    <recommendedName>
        <fullName evidence="2">EDR1/CTR1/ARMC3-like peptidase-like domain-containing protein</fullName>
    </recommendedName>
</protein>
<dbReference type="Pfam" id="PF14381">
    <property type="entry name" value="EDR1_CTR1_ARMC3_pept"/>
    <property type="match status" value="1"/>
</dbReference>
<accession>A0AAD5TQN4</accession>
<reference evidence="3" key="1">
    <citation type="submission" date="2020-05" db="EMBL/GenBank/DDBJ databases">
        <title>Phylogenomic resolution of chytrid fungi.</title>
        <authorList>
            <person name="Stajich J.E."/>
            <person name="Amses K."/>
            <person name="Simmons R."/>
            <person name="Seto K."/>
            <person name="Myers J."/>
            <person name="Bonds A."/>
            <person name="Quandt C.A."/>
            <person name="Barry K."/>
            <person name="Liu P."/>
            <person name="Grigoriev I."/>
            <person name="Longcore J.E."/>
            <person name="James T.Y."/>
        </authorList>
    </citation>
    <scope>NUCLEOTIDE SEQUENCE</scope>
    <source>
        <strain evidence="3">JEL0379</strain>
    </source>
</reference>
<evidence type="ECO:0000313" key="3">
    <source>
        <dbReference type="EMBL" id="KAJ3184501.1"/>
    </source>
</evidence>
<gene>
    <name evidence="3" type="ORF">HDU87_003901</name>
</gene>